<proteinExistence type="predicted"/>
<dbReference type="VEuPathDB" id="TriTrypDB:BSAL_82565"/>
<gene>
    <name evidence="2" type="ORF">BSAL_82565</name>
</gene>
<organism evidence="2 3">
    <name type="scientific">Bodo saltans</name>
    <name type="common">Flagellated protozoan</name>
    <dbReference type="NCBI Taxonomy" id="75058"/>
    <lineage>
        <taxon>Eukaryota</taxon>
        <taxon>Discoba</taxon>
        <taxon>Euglenozoa</taxon>
        <taxon>Kinetoplastea</taxon>
        <taxon>Metakinetoplastina</taxon>
        <taxon>Eubodonida</taxon>
        <taxon>Bodonidae</taxon>
        <taxon>Bodo</taxon>
    </lineage>
</organism>
<sequence length="942" mass="104553">MNASTPPNIVTAAPEATPVPKVPIDFPVRAPHVVMQGPDVARMAYLSSLVPPSTGEEGRLLSPISLDYENEHILYTRKNNSSPDPTAHGRVVFFETELVQLDHDTTTTNSQHECSLPRAVIADDNAFSRALQQIIDSGSLRSHTQQQQTDGWIIVVPCFNSAFSSCGSYSMDLELLENQGPKQLVLHPLHSSLVAIGGGGGSRGAKAQKIMSLLQEHPIFILPVLTSELAYKTQQTLYRAAASVLSLFHVVPPQQQAAELTHVAVIQLDEVILCEDVFQYFVDHPVASPTIYAVAFRNATETQRTLGCCWFAQSFMYALGSGENLPGELVGQPVTTHYFIGSNSLTLMRALLKSVFFNQNHRDGDSPNPHLTRSLVLDFRAHVSLLNSPIPYENRRAALITDANETVCHNHNGDGDDFSNMCRIQRKRKPTQEATSPSRHSYTMIVEAQNCHILPVPPPLKIGVVGQKYSSPSTPFDIEVRRSSTTSQFSCVMPPVVAADVVVVNITRTDALVDELSPLFPNRQKSLKEFLLSASGHYGIKGNTGSIEKRGRGIQSQLDLGKKRSDSNNKEEPRCRGKDGWQDVIIAYAAGYSSRKNVAPLLNTFRKYHTEGCTKLYLFVLAEHVEAFSHEGPDVIPVSVSKYRDGFLRTAKCKLLKTRKEIIYLWLKENLISQIKTASSGTAIRPFRYAMMIDSRDLFFQADPFESIARIDAALRQSSTSSSSNANSRDDEGSGFMLFPPEVAWFGEMEWTFRGGFPFNMRWVLEAFGYSYTHRMFREVLPVTKCLNLHNKSRSDDAAAFPCTSLPIPIICGGIYAGTAMAMLDFLKLLVNAMSARPAKQQDCHNDQGMMNGLLGGGGFALAGFPHQILLSNPYSTWATHRPRRGTVRWAFEEGEDDIKNNAKNVARPLPQLQNCHGEPYAVVHQLDRFPAIWQQFLDTHK</sequence>
<protein>
    <submittedName>
        <fullName evidence="2">Uncharacterized protein</fullName>
    </submittedName>
</protein>
<accession>A0A0S4J682</accession>
<evidence type="ECO:0000313" key="3">
    <source>
        <dbReference type="Proteomes" id="UP000051952"/>
    </source>
</evidence>
<feature type="compositionally biased region" description="Basic and acidic residues" evidence="1">
    <location>
        <begin position="560"/>
        <end position="576"/>
    </location>
</feature>
<reference evidence="3" key="1">
    <citation type="submission" date="2015-09" db="EMBL/GenBank/DDBJ databases">
        <authorList>
            <consortium name="Pathogen Informatics"/>
        </authorList>
    </citation>
    <scope>NUCLEOTIDE SEQUENCE [LARGE SCALE GENOMIC DNA]</scope>
    <source>
        <strain evidence="3">Lake Konstanz</strain>
    </source>
</reference>
<feature type="region of interest" description="Disordered" evidence="1">
    <location>
        <begin position="543"/>
        <end position="576"/>
    </location>
</feature>
<evidence type="ECO:0000313" key="2">
    <source>
        <dbReference type="EMBL" id="CUG65069.1"/>
    </source>
</evidence>
<name>A0A0S4J682_BODSA</name>
<dbReference type="AlphaFoldDB" id="A0A0S4J682"/>
<evidence type="ECO:0000256" key="1">
    <source>
        <dbReference type="SAM" id="MobiDB-lite"/>
    </source>
</evidence>
<dbReference type="EMBL" id="CYKH01000918">
    <property type="protein sequence ID" value="CUG65069.1"/>
    <property type="molecule type" value="Genomic_DNA"/>
</dbReference>
<dbReference type="Proteomes" id="UP000051952">
    <property type="component" value="Unassembled WGS sequence"/>
</dbReference>
<keyword evidence="3" id="KW-1185">Reference proteome</keyword>